<feature type="region of interest" description="Disordered" evidence="1">
    <location>
        <begin position="24"/>
        <end position="61"/>
    </location>
</feature>
<feature type="compositionally biased region" description="Basic and acidic residues" evidence="1">
    <location>
        <begin position="24"/>
        <end position="38"/>
    </location>
</feature>
<proteinExistence type="predicted"/>
<gene>
    <name evidence="2" type="ORF">AAFF_G00341920</name>
</gene>
<organism evidence="2 3">
    <name type="scientific">Aldrovandia affinis</name>
    <dbReference type="NCBI Taxonomy" id="143900"/>
    <lineage>
        <taxon>Eukaryota</taxon>
        <taxon>Metazoa</taxon>
        <taxon>Chordata</taxon>
        <taxon>Craniata</taxon>
        <taxon>Vertebrata</taxon>
        <taxon>Euteleostomi</taxon>
        <taxon>Actinopterygii</taxon>
        <taxon>Neopterygii</taxon>
        <taxon>Teleostei</taxon>
        <taxon>Notacanthiformes</taxon>
        <taxon>Halosauridae</taxon>
        <taxon>Aldrovandia</taxon>
    </lineage>
</organism>
<comment type="caution">
    <text evidence="2">The sequence shown here is derived from an EMBL/GenBank/DDBJ whole genome shotgun (WGS) entry which is preliminary data.</text>
</comment>
<keyword evidence="3" id="KW-1185">Reference proteome</keyword>
<dbReference type="EMBL" id="JAINUG010000054">
    <property type="protein sequence ID" value="KAJ8404419.1"/>
    <property type="molecule type" value="Genomic_DNA"/>
</dbReference>
<evidence type="ECO:0000313" key="3">
    <source>
        <dbReference type="Proteomes" id="UP001221898"/>
    </source>
</evidence>
<reference evidence="2" key="1">
    <citation type="journal article" date="2023" name="Science">
        <title>Genome structures resolve the early diversification of teleost fishes.</title>
        <authorList>
            <person name="Parey E."/>
            <person name="Louis A."/>
            <person name="Montfort J."/>
            <person name="Bouchez O."/>
            <person name="Roques C."/>
            <person name="Iampietro C."/>
            <person name="Lluch J."/>
            <person name="Castinel A."/>
            <person name="Donnadieu C."/>
            <person name="Desvignes T."/>
            <person name="Floi Bucao C."/>
            <person name="Jouanno E."/>
            <person name="Wen M."/>
            <person name="Mejri S."/>
            <person name="Dirks R."/>
            <person name="Jansen H."/>
            <person name="Henkel C."/>
            <person name="Chen W.J."/>
            <person name="Zahm M."/>
            <person name="Cabau C."/>
            <person name="Klopp C."/>
            <person name="Thompson A.W."/>
            <person name="Robinson-Rechavi M."/>
            <person name="Braasch I."/>
            <person name="Lecointre G."/>
            <person name="Bobe J."/>
            <person name="Postlethwait J.H."/>
            <person name="Berthelot C."/>
            <person name="Roest Crollius H."/>
            <person name="Guiguen Y."/>
        </authorList>
    </citation>
    <scope>NUCLEOTIDE SEQUENCE</scope>
    <source>
        <strain evidence="2">NC1722</strain>
    </source>
</reference>
<name>A0AAD7SKS3_9TELE</name>
<evidence type="ECO:0000313" key="2">
    <source>
        <dbReference type="EMBL" id="KAJ8404419.1"/>
    </source>
</evidence>
<accession>A0AAD7SKS3</accession>
<evidence type="ECO:0000256" key="1">
    <source>
        <dbReference type="SAM" id="MobiDB-lite"/>
    </source>
</evidence>
<protein>
    <submittedName>
        <fullName evidence="2">Uncharacterized protein</fullName>
    </submittedName>
</protein>
<dbReference type="AlphaFoldDB" id="A0AAD7SKS3"/>
<sequence length="180" mass="19431">MGASSGTNSPAVFVWSDPLCRSGAVRDVRGRRGARTPERGSGGGRRGGRGIPSAPPPPRVTHELRRRTVRGIWEDCRPHDISVLHSALVPPPPPTRPSKLQHVISYRRNRGGKTHWRCRCLRSHSLSLPQGVGNAIACLTDASRLKCPGASNSTRPLAKQPSSHLALACRARTPVQLRSG</sequence>
<dbReference type="Proteomes" id="UP001221898">
    <property type="component" value="Unassembled WGS sequence"/>
</dbReference>